<dbReference type="KEGG" id="mcn:Mcup_1771"/>
<feature type="transmembrane region" description="Helical" evidence="1">
    <location>
        <begin position="20"/>
        <end position="37"/>
    </location>
</feature>
<proteinExistence type="predicted"/>
<reference evidence="2 3" key="1">
    <citation type="journal article" date="2011" name="J. Bacteriol.">
        <title>Complete genome sequence of Metallosphaera cuprina, a metal sulfide-oxidizing archaeon from a hot spring.</title>
        <authorList>
            <person name="Liu L.J."/>
            <person name="You X.Y."/>
            <person name="Zheng H."/>
            <person name="Wang S."/>
            <person name="Jiang C.Y."/>
            <person name="Liu S.J."/>
        </authorList>
    </citation>
    <scope>NUCLEOTIDE SEQUENCE [LARGE SCALE GENOMIC DNA]</scope>
    <source>
        <strain evidence="2 3">Ar-4</strain>
    </source>
</reference>
<keyword evidence="3" id="KW-1185">Reference proteome</keyword>
<protein>
    <submittedName>
        <fullName evidence="2">Uncharacterized protein</fullName>
    </submittedName>
</protein>
<evidence type="ECO:0000313" key="2">
    <source>
        <dbReference type="EMBL" id="AEB95873.1"/>
    </source>
</evidence>
<keyword evidence="1" id="KW-0812">Transmembrane</keyword>
<evidence type="ECO:0000313" key="3">
    <source>
        <dbReference type="Proteomes" id="UP000007812"/>
    </source>
</evidence>
<gene>
    <name evidence="2" type="ordered locus">Mcup_1771</name>
</gene>
<accession>F4G0R4</accession>
<name>F4G0R4_METCR</name>
<dbReference type="EMBL" id="CP002656">
    <property type="protein sequence ID" value="AEB95873.1"/>
    <property type="molecule type" value="Genomic_DNA"/>
</dbReference>
<sequence>MIEGTLGKITYFSESPDAPLYIGILLLTLASFVGLSMKSPDNQQDAWP</sequence>
<evidence type="ECO:0000256" key="1">
    <source>
        <dbReference type="SAM" id="Phobius"/>
    </source>
</evidence>
<keyword evidence="1" id="KW-1133">Transmembrane helix</keyword>
<dbReference type="AlphaFoldDB" id="F4G0R4"/>
<dbReference type="STRING" id="1006006.Mcup_1771"/>
<dbReference type="HOGENOM" id="CLU_204989_0_0_2"/>
<dbReference type="PATRIC" id="fig|1006006.8.peg.1778"/>
<keyword evidence="1" id="KW-0472">Membrane</keyword>
<organism evidence="2 3">
    <name type="scientific">Metallosphaera cuprina (strain Ar-4)</name>
    <dbReference type="NCBI Taxonomy" id="1006006"/>
    <lineage>
        <taxon>Archaea</taxon>
        <taxon>Thermoproteota</taxon>
        <taxon>Thermoprotei</taxon>
        <taxon>Sulfolobales</taxon>
        <taxon>Sulfolobaceae</taxon>
        <taxon>Metallosphaera</taxon>
    </lineage>
</organism>
<dbReference type="Proteomes" id="UP000007812">
    <property type="component" value="Chromosome"/>
</dbReference>